<gene>
    <name evidence="6" type="ORF">MPPM_2749</name>
</gene>
<keyword evidence="1" id="KW-0227">DNA damage</keyword>
<name>A0A160PFC9_9HYPH</name>
<dbReference type="InterPro" id="IPR023170">
    <property type="entry name" value="HhH_base_excis_C"/>
</dbReference>
<sequence>MLLEADGHPTAARRSPPDPDAEIVPGVRWGRPEWVPSAAFWADMVSRASEQSDGFVNRDGSLQEEVGFCLLGGYGITAEVNHAVHDRLMEAGVFVPGRRPAEGDLEALLLQPVLLGGRPVRYRFPHQRARRLAVALGMIEDDPPPTDDALAFRRHLMRIPGIGPKTASWITRNWLGSDEVAILDIHIIRAGLLIGLFDRSMRVPRDYEALERRFLEFCGALGARPSLLDAVMWRAMRNIGRGPV</sequence>
<evidence type="ECO:0000256" key="5">
    <source>
        <dbReference type="SAM" id="MobiDB-lite"/>
    </source>
</evidence>
<proteinExistence type="predicted"/>
<dbReference type="SUPFAM" id="SSF48150">
    <property type="entry name" value="DNA-glycosylase"/>
    <property type="match status" value="1"/>
</dbReference>
<protein>
    <recommendedName>
        <fullName evidence="8">8-oxoguanine DNA glycosylase</fullName>
    </recommendedName>
</protein>
<dbReference type="GO" id="GO:0006281">
    <property type="term" value="P:DNA repair"/>
    <property type="evidence" value="ECO:0007669"/>
    <property type="project" value="UniProtKB-KW"/>
</dbReference>
<dbReference type="GO" id="GO:0016799">
    <property type="term" value="F:hydrolase activity, hydrolyzing N-glycosyl compounds"/>
    <property type="evidence" value="ECO:0007669"/>
    <property type="project" value="InterPro"/>
</dbReference>
<dbReference type="InterPro" id="IPR011257">
    <property type="entry name" value="DNA_glycosylase"/>
</dbReference>
<evidence type="ECO:0008006" key="8">
    <source>
        <dbReference type="Google" id="ProtNLM"/>
    </source>
</evidence>
<dbReference type="Gene3D" id="1.10.1670.10">
    <property type="entry name" value="Helix-hairpin-Helix base-excision DNA repair enzymes (C-terminal)"/>
    <property type="match status" value="1"/>
</dbReference>
<dbReference type="GO" id="GO:0003906">
    <property type="term" value="F:DNA-(apurinic or apyrimidinic site) endonuclease activity"/>
    <property type="evidence" value="ECO:0007669"/>
    <property type="project" value="InterPro"/>
</dbReference>
<dbReference type="OrthoDB" id="12078at2"/>
<dbReference type="RefSeq" id="WP_063110999.1">
    <property type="nucleotide sequence ID" value="NZ_AP014809.1"/>
</dbReference>
<dbReference type="InterPro" id="IPR012092">
    <property type="entry name" value="DNA_glyclase/AP_lyase_Ogg"/>
</dbReference>
<keyword evidence="2" id="KW-0378">Hydrolase</keyword>
<evidence type="ECO:0000256" key="2">
    <source>
        <dbReference type="ARBA" id="ARBA00022801"/>
    </source>
</evidence>
<feature type="region of interest" description="Disordered" evidence="5">
    <location>
        <begin position="1"/>
        <end position="22"/>
    </location>
</feature>
<dbReference type="EMBL" id="AP014809">
    <property type="protein sequence ID" value="BAU91354.1"/>
    <property type="molecule type" value="Genomic_DNA"/>
</dbReference>
<accession>A0A160PFC9</accession>
<evidence type="ECO:0000256" key="1">
    <source>
        <dbReference type="ARBA" id="ARBA00022763"/>
    </source>
</evidence>
<keyword evidence="3" id="KW-0234">DNA repair</keyword>
<evidence type="ECO:0000256" key="4">
    <source>
        <dbReference type="ARBA" id="ARBA00023295"/>
    </source>
</evidence>
<reference evidence="6 7" key="1">
    <citation type="journal article" date="2016" name="Genome Announc.">
        <title>Complete Genome Sequence of Methylobacterium populi P-1M, Isolated from Pink-Pigmented Household Biofilm.</title>
        <authorList>
            <person name="Morohoshi T."/>
            <person name="Ikeda T."/>
        </authorList>
    </citation>
    <scope>NUCLEOTIDE SEQUENCE [LARGE SCALE GENOMIC DNA]</scope>
    <source>
        <strain evidence="6 7">P-1M</strain>
    </source>
</reference>
<dbReference type="AlphaFoldDB" id="A0A160PFC9"/>
<dbReference type="Proteomes" id="UP000218288">
    <property type="component" value="Chromosome"/>
</dbReference>
<evidence type="ECO:0000256" key="3">
    <source>
        <dbReference type="ARBA" id="ARBA00023204"/>
    </source>
</evidence>
<keyword evidence="4" id="KW-0326">Glycosidase</keyword>
<evidence type="ECO:0000313" key="7">
    <source>
        <dbReference type="Proteomes" id="UP000218288"/>
    </source>
</evidence>
<organism evidence="6 7">
    <name type="scientific">Methylorubrum populi</name>
    <dbReference type="NCBI Taxonomy" id="223967"/>
    <lineage>
        <taxon>Bacteria</taxon>
        <taxon>Pseudomonadati</taxon>
        <taxon>Pseudomonadota</taxon>
        <taxon>Alphaproteobacteria</taxon>
        <taxon>Hyphomicrobiales</taxon>
        <taxon>Methylobacteriaceae</taxon>
        <taxon>Methylorubrum</taxon>
    </lineage>
</organism>
<evidence type="ECO:0000313" key="6">
    <source>
        <dbReference type="EMBL" id="BAU91354.1"/>
    </source>
</evidence>
<dbReference type="Pfam" id="PF22175">
    <property type="entry name" value="Ogg-HhH"/>
    <property type="match status" value="1"/>
</dbReference>